<dbReference type="Proteomes" id="UP000092460">
    <property type="component" value="Unassembled WGS sequence"/>
</dbReference>
<name>A0A1B0BJ59_9MUSC</name>
<organism evidence="1 2">
    <name type="scientific">Glossina palpalis gambiensis</name>
    <dbReference type="NCBI Taxonomy" id="67801"/>
    <lineage>
        <taxon>Eukaryota</taxon>
        <taxon>Metazoa</taxon>
        <taxon>Ecdysozoa</taxon>
        <taxon>Arthropoda</taxon>
        <taxon>Hexapoda</taxon>
        <taxon>Insecta</taxon>
        <taxon>Pterygota</taxon>
        <taxon>Neoptera</taxon>
        <taxon>Endopterygota</taxon>
        <taxon>Diptera</taxon>
        <taxon>Brachycera</taxon>
        <taxon>Muscomorpha</taxon>
        <taxon>Hippoboscoidea</taxon>
        <taxon>Glossinidae</taxon>
        <taxon>Glossina</taxon>
    </lineage>
</organism>
<dbReference type="EMBL" id="JXJN01015331">
    <property type="status" value="NOT_ANNOTATED_CDS"/>
    <property type="molecule type" value="Genomic_DNA"/>
</dbReference>
<accession>A0A1B0BJ59</accession>
<evidence type="ECO:0000313" key="1">
    <source>
        <dbReference type="EnsemblMetazoa" id="GPPI031866-PA"/>
    </source>
</evidence>
<reference evidence="1" key="2">
    <citation type="submission" date="2020-05" db="UniProtKB">
        <authorList>
            <consortium name="EnsemblMetazoa"/>
        </authorList>
    </citation>
    <scope>IDENTIFICATION</scope>
    <source>
        <strain evidence="1">IAEA</strain>
    </source>
</reference>
<proteinExistence type="predicted"/>
<evidence type="ECO:0000313" key="2">
    <source>
        <dbReference type="Proteomes" id="UP000092460"/>
    </source>
</evidence>
<dbReference type="VEuPathDB" id="VectorBase:GPPI031866"/>
<keyword evidence="2" id="KW-1185">Reference proteome</keyword>
<protein>
    <submittedName>
        <fullName evidence="1">Uncharacterized protein</fullName>
    </submittedName>
</protein>
<dbReference type="AlphaFoldDB" id="A0A1B0BJ59"/>
<dbReference type="EnsemblMetazoa" id="GPPI031866-RA">
    <property type="protein sequence ID" value="GPPI031866-PA"/>
    <property type="gene ID" value="GPPI031866"/>
</dbReference>
<dbReference type="EMBL" id="JXJN01015332">
    <property type="status" value="NOT_ANNOTATED_CDS"/>
    <property type="molecule type" value="Genomic_DNA"/>
</dbReference>
<reference evidence="2" key="1">
    <citation type="submission" date="2015-01" db="EMBL/GenBank/DDBJ databases">
        <authorList>
            <person name="Aksoy S."/>
            <person name="Warren W."/>
            <person name="Wilson R.K."/>
        </authorList>
    </citation>
    <scope>NUCLEOTIDE SEQUENCE [LARGE SCALE GENOMIC DNA]</scope>
    <source>
        <strain evidence="2">IAEA</strain>
    </source>
</reference>
<sequence>MQIVGFNKGWDISTLCNRNVLSYLSLFVGNIDSVFCNTYMDLAQSSMGIHGFCKWNGKNPQAIKSSVADGCMKKQKGNNSIEVRLRLSPIEVDAASKHSIHKGNRKPPLNNYESEDHTKLLANLHPPFLFCHQHFFKQNNYLIILLLYVLRKYINFYKKIKKVALSLFINVKSREQTTQKFEKRARTRTFKCIRKATGSYVPLWSQGFRVCLATPCTDEPRICLEKDDIIRVTRFRRH</sequence>